<dbReference type="InterPro" id="IPR000086">
    <property type="entry name" value="NUDIX_hydrolase_dom"/>
</dbReference>
<keyword evidence="5" id="KW-1185">Reference proteome</keyword>
<dbReference type="PANTHER" id="PTHR43046">
    <property type="entry name" value="GDP-MANNOSE MANNOSYL HYDROLASE"/>
    <property type="match status" value="1"/>
</dbReference>
<dbReference type="EMBL" id="JBBHJZ010000004">
    <property type="protein sequence ID" value="MEJ5978515.1"/>
    <property type="molecule type" value="Genomic_DNA"/>
</dbReference>
<dbReference type="InterPro" id="IPR020084">
    <property type="entry name" value="NUDIX_hydrolase_CS"/>
</dbReference>
<feature type="domain" description="Nudix hydrolase" evidence="3">
    <location>
        <begin position="30"/>
        <end position="153"/>
    </location>
</feature>
<reference evidence="4 5" key="1">
    <citation type="submission" date="2024-03" db="EMBL/GenBank/DDBJ databases">
        <authorList>
            <person name="Jo J.-H."/>
        </authorList>
    </citation>
    <scope>NUCLEOTIDE SEQUENCE [LARGE SCALE GENOMIC DNA]</scope>
    <source>
        <strain evidence="4 5">PS1R-30</strain>
    </source>
</reference>
<dbReference type="PANTHER" id="PTHR43046:SF16">
    <property type="entry name" value="ADP-RIBOSE PYROPHOSPHATASE YJHB-RELATED"/>
    <property type="match status" value="1"/>
</dbReference>
<comment type="caution">
    <text evidence="4">The sequence shown here is derived from an EMBL/GenBank/DDBJ whole genome shotgun (WGS) entry which is preliminary data.</text>
</comment>
<keyword evidence="2" id="KW-0378">Hydrolase</keyword>
<dbReference type="InterPro" id="IPR015797">
    <property type="entry name" value="NUDIX_hydrolase-like_dom_sf"/>
</dbReference>
<organism evidence="4 5">
    <name type="scientific">Novosphingobium anseongense</name>
    <dbReference type="NCBI Taxonomy" id="3133436"/>
    <lineage>
        <taxon>Bacteria</taxon>
        <taxon>Pseudomonadati</taxon>
        <taxon>Pseudomonadota</taxon>
        <taxon>Alphaproteobacteria</taxon>
        <taxon>Sphingomonadales</taxon>
        <taxon>Sphingomonadaceae</taxon>
        <taxon>Novosphingobium</taxon>
    </lineage>
</organism>
<sequence>MLHLIPRPLHRTAYRLAHALRVVWWRLRRPRIHGCRVLAFDAAGRVLLVRHSYGSGNWMAPGGGLRRGEDPLLAAERELGEEVGCILEGAWLLAVVEEPLSGATNVVHLVAGRLAGTPRPDGREIVEVACFAPDALPAPMPELLRRDLPGWLERAKTMDKDPPL</sequence>
<dbReference type="Proteomes" id="UP001361239">
    <property type="component" value="Unassembled WGS sequence"/>
</dbReference>
<dbReference type="Gene3D" id="3.90.79.10">
    <property type="entry name" value="Nucleoside Triphosphate Pyrophosphohydrolase"/>
    <property type="match status" value="1"/>
</dbReference>
<proteinExistence type="predicted"/>
<evidence type="ECO:0000256" key="2">
    <source>
        <dbReference type="ARBA" id="ARBA00022801"/>
    </source>
</evidence>
<dbReference type="SUPFAM" id="SSF55811">
    <property type="entry name" value="Nudix"/>
    <property type="match status" value="1"/>
</dbReference>
<comment type="cofactor">
    <cofactor evidence="1">
        <name>Mg(2+)</name>
        <dbReference type="ChEBI" id="CHEBI:18420"/>
    </cofactor>
</comment>
<gene>
    <name evidence="4" type="ORF">WG901_17825</name>
</gene>
<dbReference type="RefSeq" id="WP_339588458.1">
    <property type="nucleotide sequence ID" value="NZ_JBBHJZ010000004.1"/>
</dbReference>
<evidence type="ECO:0000313" key="5">
    <source>
        <dbReference type="Proteomes" id="UP001361239"/>
    </source>
</evidence>
<dbReference type="Pfam" id="PF00293">
    <property type="entry name" value="NUDIX"/>
    <property type="match status" value="1"/>
</dbReference>
<dbReference type="PROSITE" id="PS00893">
    <property type="entry name" value="NUDIX_BOX"/>
    <property type="match status" value="1"/>
</dbReference>
<evidence type="ECO:0000259" key="3">
    <source>
        <dbReference type="PROSITE" id="PS51462"/>
    </source>
</evidence>
<accession>A0ABU8RZN2</accession>
<dbReference type="PROSITE" id="PS51462">
    <property type="entry name" value="NUDIX"/>
    <property type="match status" value="1"/>
</dbReference>
<evidence type="ECO:0000313" key="4">
    <source>
        <dbReference type="EMBL" id="MEJ5978515.1"/>
    </source>
</evidence>
<evidence type="ECO:0000256" key="1">
    <source>
        <dbReference type="ARBA" id="ARBA00001946"/>
    </source>
</evidence>
<protein>
    <submittedName>
        <fullName evidence="4">NUDIX domain-containing protein</fullName>
    </submittedName>
</protein>
<name>A0ABU8RZN2_9SPHN</name>